<evidence type="ECO:0000313" key="2">
    <source>
        <dbReference type="Proteomes" id="UP000539473"/>
    </source>
</evidence>
<name>A0A7W8NUG5_9DEIO</name>
<proteinExistence type="predicted"/>
<reference evidence="1 2" key="1">
    <citation type="submission" date="2020-08" db="EMBL/GenBank/DDBJ databases">
        <title>Genomic Encyclopedia of Type Strains, Phase IV (KMG-IV): sequencing the most valuable type-strain genomes for metagenomic binning, comparative biology and taxonomic classification.</title>
        <authorList>
            <person name="Goeker M."/>
        </authorList>
    </citation>
    <scope>NUCLEOTIDE SEQUENCE [LARGE SCALE GENOMIC DNA]</scope>
    <source>
        <strain evidence="1 2">DSM 27521</strain>
    </source>
</reference>
<dbReference type="RefSeq" id="WP_184116496.1">
    <property type="nucleotide sequence ID" value="NZ_JACHFK010000028.1"/>
</dbReference>
<dbReference type="Proteomes" id="UP000539473">
    <property type="component" value="Unassembled WGS sequence"/>
</dbReference>
<protein>
    <submittedName>
        <fullName evidence="1">Uncharacterized protein</fullName>
    </submittedName>
</protein>
<sequence length="171" mass="18368">MMTGNARTQKRVLGAEGGVAVLATFTLAPDSHQGVTTELNLLHLGAGHALLERIDITQYEDVSSRPFQFPPDDASKTFQFPVAVLLASGEETVVLSGTALVDLVAQAQETLADDHVLLTRGDRGFAFRVVTPVSRVRLEVRVQQVVSEEGPFATQWEVELAPMGLDVNATG</sequence>
<gene>
    <name evidence="1" type="ORF">HNQ07_004812</name>
</gene>
<organism evidence="1 2">
    <name type="scientific">Deinococcus metalli</name>
    <dbReference type="NCBI Taxonomy" id="1141878"/>
    <lineage>
        <taxon>Bacteria</taxon>
        <taxon>Thermotogati</taxon>
        <taxon>Deinococcota</taxon>
        <taxon>Deinococci</taxon>
        <taxon>Deinococcales</taxon>
        <taxon>Deinococcaceae</taxon>
        <taxon>Deinococcus</taxon>
    </lineage>
</organism>
<evidence type="ECO:0000313" key="1">
    <source>
        <dbReference type="EMBL" id="MBB5379297.1"/>
    </source>
</evidence>
<dbReference type="AlphaFoldDB" id="A0A7W8NUG5"/>
<dbReference type="EMBL" id="JACHFK010000028">
    <property type="protein sequence ID" value="MBB5379297.1"/>
    <property type="molecule type" value="Genomic_DNA"/>
</dbReference>
<accession>A0A7W8NUG5</accession>
<comment type="caution">
    <text evidence="1">The sequence shown here is derived from an EMBL/GenBank/DDBJ whole genome shotgun (WGS) entry which is preliminary data.</text>
</comment>